<dbReference type="InterPro" id="IPR050325">
    <property type="entry name" value="Prot/Nucl_acid_deglycase"/>
</dbReference>
<dbReference type="PANTHER" id="PTHR48094:SF12">
    <property type="entry name" value="PARKINSON DISEASE PROTEIN 7 HOMOLOG"/>
    <property type="match status" value="1"/>
</dbReference>
<dbReference type="EMBL" id="AZGC01000013">
    <property type="protein sequence ID" value="KRL96043.1"/>
    <property type="molecule type" value="Genomic_DNA"/>
</dbReference>
<dbReference type="PATRIC" id="fig|1423742.4.peg.505"/>
<keyword evidence="3" id="KW-1185">Reference proteome</keyword>
<keyword evidence="2" id="KW-0645">Protease</keyword>
<dbReference type="NCBIfam" id="TIGR01383">
    <property type="entry name" value="not_thiJ"/>
    <property type="match status" value="1"/>
</dbReference>
<name>A0A0R1V288_9LACO</name>
<evidence type="ECO:0000313" key="2">
    <source>
        <dbReference type="EMBL" id="KRL96043.1"/>
    </source>
</evidence>
<evidence type="ECO:0000259" key="1">
    <source>
        <dbReference type="Pfam" id="PF01965"/>
    </source>
</evidence>
<dbReference type="InterPro" id="IPR029062">
    <property type="entry name" value="Class_I_gatase-like"/>
</dbReference>
<dbReference type="OrthoDB" id="9800516at2"/>
<reference evidence="2 3" key="1">
    <citation type="journal article" date="2015" name="Genome Announc.">
        <title>Expanding the biotechnology potential of lactobacilli through comparative genomics of 213 strains and associated genera.</title>
        <authorList>
            <person name="Sun Z."/>
            <person name="Harris H.M."/>
            <person name="McCann A."/>
            <person name="Guo C."/>
            <person name="Argimon S."/>
            <person name="Zhang W."/>
            <person name="Yang X."/>
            <person name="Jeffery I.B."/>
            <person name="Cooney J.C."/>
            <person name="Kagawa T.F."/>
            <person name="Liu W."/>
            <person name="Song Y."/>
            <person name="Salvetti E."/>
            <person name="Wrobel A."/>
            <person name="Rasinkangas P."/>
            <person name="Parkhill J."/>
            <person name="Rea M.C."/>
            <person name="O'Sullivan O."/>
            <person name="Ritari J."/>
            <person name="Douillard F.P."/>
            <person name="Paul Ross R."/>
            <person name="Yang R."/>
            <person name="Briner A.E."/>
            <person name="Felis G.E."/>
            <person name="de Vos W.M."/>
            <person name="Barrangou R."/>
            <person name="Klaenhammer T.R."/>
            <person name="Caufield P.W."/>
            <person name="Cui Y."/>
            <person name="Zhang H."/>
            <person name="O'Toole P.W."/>
        </authorList>
    </citation>
    <scope>NUCLEOTIDE SEQUENCE [LARGE SCALE GENOMIC DNA]</scope>
    <source>
        <strain evidence="2 3">DSM 18793</strain>
    </source>
</reference>
<dbReference type="InterPro" id="IPR002818">
    <property type="entry name" value="DJ-1/PfpI"/>
</dbReference>
<dbReference type="Proteomes" id="UP000051084">
    <property type="component" value="Unassembled WGS sequence"/>
</dbReference>
<protein>
    <submittedName>
        <fullName evidence="2">Putative intracellular protease</fullName>
    </submittedName>
</protein>
<dbReference type="SUPFAM" id="SSF52317">
    <property type="entry name" value="Class I glutamine amidotransferase-like"/>
    <property type="match status" value="1"/>
</dbReference>
<dbReference type="InterPro" id="IPR006287">
    <property type="entry name" value="DJ-1"/>
</dbReference>
<dbReference type="PANTHER" id="PTHR48094">
    <property type="entry name" value="PROTEIN/NUCLEIC ACID DEGLYCASE DJ-1-RELATED"/>
    <property type="match status" value="1"/>
</dbReference>
<keyword evidence="2" id="KW-0378">Hydrolase</keyword>
<accession>A0A0R1V288</accession>
<dbReference type="GO" id="GO:0008233">
    <property type="term" value="F:peptidase activity"/>
    <property type="evidence" value="ECO:0007669"/>
    <property type="project" value="UniProtKB-KW"/>
</dbReference>
<dbReference type="GO" id="GO:0005737">
    <property type="term" value="C:cytoplasm"/>
    <property type="evidence" value="ECO:0007669"/>
    <property type="project" value="TreeGrafter"/>
</dbReference>
<comment type="caution">
    <text evidence="2">The sequence shown here is derived from an EMBL/GenBank/DDBJ whole genome shotgun (WGS) entry which is preliminary data.</text>
</comment>
<evidence type="ECO:0000313" key="3">
    <source>
        <dbReference type="Proteomes" id="UP000051084"/>
    </source>
</evidence>
<sequence>MTNAVAVLLADGCEEIEALTVVDVLRRLAIPVATVALGDQLVTGGHGIKIQADTTWHDQLTAAPLVVLPGGRGGAERLRDDERVGEVLRTRQANGQWNAAICAGPIALARHGVLTDADFTCFPGVETEIAPAVPSARLHDQLVVKDETHHLLTSRGPATAMAFAYAIAELLGVDAQPQRTAMLYDYLLED</sequence>
<gene>
    <name evidence="2" type="ORF">FC21_GL000483</name>
</gene>
<dbReference type="Gene3D" id="3.40.50.880">
    <property type="match status" value="1"/>
</dbReference>
<dbReference type="AlphaFoldDB" id="A0A0R1V288"/>
<dbReference type="CDD" id="cd03135">
    <property type="entry name" value="GATase1_DJ-1"/>
    <property type="match status" value="1"/>
</dbReference>
<dbReference type="Pfam" id="PF01965">
    <property type="entry name" value="DJ-1_PfpI"/>
    <property type="match status" value="1"/>
</dbReference>
<dbReference type="STRING" id="417373.GCA_001570685_00450"/>
<organism evidence="2 3">
    <name type="scientific">Limosilactobacillus equigenerosi DSM 18793 = JCM 14505</name>
    <dbReference type="NCBI Taxonomy" id="1423742"/>
    <lineage>
        <taxon>Bacteria</taxon>
        <taxon>Bacillati</taxon>
        <taxon>Bacillota</taxon>
        <taxon>Bacilli</taxon>
        <taxon>Lactobacillales</taxon>
        <taxon>Lactobacillaceae</taxon>
        <taxon>Limosilactobacillus</taxon>
    </lineage>
</organism>
<dbReference type="GO" id="GO:0006508">
    <property type="term" value="P:proteolysis"/>
    <property type="evidence" value="ECO:0007669"/>
    <property type="project" value="UniProtKB-KW"/>
</dbReference>
<proteinExistence type="predicted"/>
<feature type="domain" description="DJ-1/PfpI" evidence="1">
    <location>
        <begin position="5"/>
        <end position="169"/>
    </location>
</feature>
<dbReference type="RefSeq" id="WP_054652575.1">
    <property type="nucleotide sequence ID" value="NZ_AZGC01000013.1"/>
</dbReference>